<feature type="transmembrane region" description="Helical" evidence="1">
    <location>
        <begin position="160"/>
        <end position="184"/>
    </location>
</feature>
<keyword evidence="1" id="KW-0812">Transmembrane</keyword>
<feature type="transmembrane region" description="Helical" evidence="1">
    <location>
        <begin position="65"/>
        <end position="84"/>
    </location>
</feature>
<feature type="transmembrane region" description="Helical" evidence="1">
    <location>
        <begin position="127"/>
        <end position="148"/>
    </location>
</feature>
<keyword evidence="1" id="KW-1133">Transmembrane helix</keyword>
<comment type="caution">
    <text evidence="2">The sequence shown here is derived from an EMBL/GenBank/DDBJ whole genome shotgun (WGS) entry which is preliminary data.</text>
</comment>
<sequence length="197" mass="22808">MLAPAHRPLVWFALVPGCLLSLLSEIGSHVFRNNIAYQHLIPLAETLVLGWAYWHALYAPRTRRFLLAALGLFVLVFSAESWYWQGFWQGENVYAHTVQTFVLLAFALLYFEQLLRELHTIRIEHDPLFLVSVGVMLYYAGTLMIFLLEAGMQRLHQSDQIWTMYIVQEVLLIVFNGFLTLALWNANRPYQLPRGSP</sequence>
<accession>A0ABP7NEJ5</accession>
<evidence type="ECO:0000313" key="2">
    <source>
        <dbReference type="EMBL" id="GAA3944776.1"/>
    </source>
</evidence>
<dbReference type="EMBL" id="BAABDH010000091">
    <property type="protein sequence ID" value="GAA3944776.1"/>
    <property type="molecule type" value="Genomic_DNA"/>
</dbReference>
<gene>
    <name evidence="2" type="ORF">GCM10022406_28750</name>
</gene>
<keyword evidence="1" id="KW-0472">Membrane</keyword>
<feature type="transmembrane region" description="Helical" evidence="1">
    <location>
        <begin position="40"/>
        <end position="58"/>
    </location>
</feature>
<keyword evidence="3" id="KW-1185">Reference proteome</keyword>
<evidence type="ECO:0008006" key="4">
    <source>
        <dbReference type="Google" id="ProtNLM"/>
    </source>
</evidence>
<protein>
    <recommendedName>
        <fullName evidence="4">ABC transporter permease</fullName>
    </recommendedName>
</protein>
<name>A0ABP7NEJ5_9BACT</name>
<evidence type="ECO:0000313" key="3">
    <source>
        <dbReference type="Proteomes" id="UP001499909"/>
    </source>
</evidence>
<evidence type="ECO:0000256" key="1">
    <source>
        <dbReference type="SAM" id="Phobius"/>
    </source>
</evidence>
<feature type="transmembrane region" description="Helical" evidence="1">
    <location>
        <begin position="96"/>
        <end position="115"/>
    </location>
</feature>
<organism evidence="2 3">
    <name type="scientific">Hymenobacter algoricola</name>
    <dbReference type="NCBI Taxonomy" id="486267"/>
    <lineage>
        <taxon>Bacteria</taxon>
        <taxon>Pseudomonadati</taxon>
        <taxon>Bacteroidota</taxon>
        <taxon>Cytophagia</taxon>
        <taxon>Cytophagales</taxon>
        <taxon>Hymenobacteraceae</taxon>
        <taxon>Hymenobacter</taxon>
    </lineage>
</organism>
<reference evidence="3" key="1">
    <citation type="journal article" date="2019" name="Int. J. Syst. Evol. Microbiol.">
        <title>The Global Catalogue of Microorganisms (GCM) 10K type strain sequencing project: providing services to taxonomists for standard genome sequencing and annotation.</title>
        <authorList>
            <consortium name="The Broad Institute Genomics Platform"/>
            <consortium name="The Broad Institute Genome Sequencing Center for Infectious Disease"/>
            <person name="Wu L."/>
            <person name="Ma J."/>
        </authorList>
    </citation>
    <scope>NUCLEOTIDE SEQUENCE [LARGE SCALE GENOMIC DNA]</scope>
    <source>
        <strain evidence="3">JCM 17214</strain>
    </source>
</reference>
<proteinExistence type="predicted"/>
<dbReference type="Proteomes" id="UP001499909">
    <property type="component" value="Unassembled WGS sequence"/>
</dbReference>